<evidence type="ECO:0000313" key="2">
    <source>
        <dbReference type="Proteomes" id="UP001054252"/>
    </source>
</evidence>
<dbReference type="EMBL" id="BPVZ01000001">
    <property type="protein sequence ID" value="GKU86463.1"/>
    <property type="molecule type" value="Genomic_DNA"/>
</dbReference>
<dbReference type="Proteomes" id="UP001054252">
    <property type="component" value="Unassembled WGS sequence"/>
</dbReference>
<organism evidence="1 2">
    <name type="scientific">Rubroshorea leprosula</name>
    <dbReference type="NCBI Taxonomy" id="152421"/>
    <lineage>
        <taxon>Eukaryota</taxon>
        <taxon>Viridiplantae</taxon>
        <taxon>Streptophyta</taxon>
        <taxon>Embryophyta</taxon>
        <taxon>Tracheophyta</taxon>
        <taxon>Spermatophyta</taxon>
        <taxon>Magnoliopsida</taxon>
        <taxon>eudicotyledons</taxon>
        <taxon>Gunneridae</taxon>
        <taxon>Pentapetalae</taxon>
        <taxon>rosids</taxon>
        <taxon>malvids</taxon>
        <taxon>Malvales</taxon>
        <taxon>Dipterocarpaceae</taxon>
        <taxon>Rubroshorea</taxon>
    </lineage>
</organism>
<reference evidence="1 2" key="1">
    <citation type="journal article" date="2021" name="Commun. Biol.">
        <title>The genome of Shorea leprosula (Dipterocarpaceae) highlights the ecological relevance of drought in aseasonal tropical rainforests.</title>
        <authorList>
            <person name="Ng K.K.S."/>
            <person name="Kobayashi M.J."/>
            <person name="Fawcett J.A."/>
            <person name="Hatakeyama M."/>
            <person name="Paape T."/>
            <person name="Ng C.H."/>
            <person name="Ang C.C."/>
            <person name="Tnah L.H."/>
            <person name="Lee C.T."/>
            <person name="Nishiyama T."/>
            <person name="Sese J."/>
            <person name="O'Brien M.J."/>
            <person name="Copetti D."/>
            <person name="Mohd Noor M.I."/>
            <person name="Ong R.C."/>
            <person name="Putra M."/>
            <person name="Sireger I.Z."/>
            <person name="Indrioko S."/>
            <person name="Kosugi Y."/>
            <person name="Izuno A."/>
            <person name="Isagi Y."/>
            <person name="Lee S.L."/>
            <person name="Shimizu K.K."/>
        </authorList>
    </citation>
    <scope>NUCLEOTIDE SEQUENCE [LARGE SCALE GENOMIC DNA]</scope>
    <source>
        <strain evidence="1">214</strain>
    </source>
</reference>
<name>A0AAV5HCD9_9ROSI</name>
<dbReference type="AlphaFoldDB" id="A0AAV5HCD9"/>
<keyword evidence="2" id="KW-1185">Reference proteome</keyword>
<proteinExistence type="predicted"/>
<comment type="caution">
    <text evidence="1">The sequence shown here is derived from an EMBL/GenBank/DDBJ whole genome shotgun (WGS) entry which is preliminary data.</text>
</comment>
<gene>
    <name evidence="1" type="ORF">SLEP1_g983</name>
</gene>
<evidence type="ECO:0000313" key="1">
    <source>
        <dbReference type="EMBL" id="GKU86463.1"/>
    </source>
</evidence>
<accession>A0AAV5HCD9</accession>
<protein>
    <submittedName>
        <fullName evidence="1">Uncharacterized protein</fullName>
    </submittedName>
</protein>
<sequence length="42" mass="4680">MEVPAVDLSRNFPNDVSMPSRISGSLTVYGNHKQKQLCLAEF</sequence>